<dbReference type="SUPFAM" id="SSF48264">
    <property type="entry name" value="Cytochrome P450"/>
    <property type="match status" value="1"/>
</dbReference>
<dbReference type="GO" id="GO:0016705">
    <property type="term" value="F:oxidoreductase activity, acting on paired donors, with incorporation or reduction of molecular oxygen"/>
    <property type="evidence" value="ECO:0007669"/>
    <property type="project" value="InterPro"/>
</dbReference>
<accession>A0A4S4E637</accession>
<keyword evidence="6" id="KW-0472">Membrane</keyword>
<keyword evidence="6" id="KW-1133">Transmembrane helix</keyword>
<reference evidence="7 8" key="1">
    <citation type="journal article" date="2018" name="Proc. Natl. Acad. Sci. U.S.A.">
        <title>Draft genome sequence of Camellia sinensis var. sinensis provides insights into the evolution of the tea genome and tea quality.</title>
        <authorList>
            <person name="Wei C."/>
            <person name="Yang H."/>
            <person name="Wang S."/>
            <person name="Zhao J."/>
            <person name="Liu C."/>
            <person name="Gao L."/>
            <person name="Xia E."/>
            <person name="Lu Y."/>
            <person name="Tai Y."/>
            <person name="She G."/>
            <person name="Sun J."/>
            <person name="Cao H."/>
            <person name="Tong W."/>
            <person name="Gao Q."/>
            <person name="Li Y."/>
            <person name="Deng W."/>
            <person name="Jiang X."/>
            <person name="Wang W."/>
            <person name="Chen Q."/>
            <person name="Zhang S."/>
            <person name="Li H."/>
            <person name="Wu J."/>
            <person name="Wang P."/>
            <person name="Li P."/>
            <person name="Shi C."/>
            <person name="Zheng F."/>
            <person name="Jian J."/>
            <person name="Huang B."/>
            <person name="Shan D."/>
            <person name="Shi M."/>
            <person name="Fang C."/>
            <person name="Yue Y."/>
            <person name="Li F."/>
            <person name="Li D."/>
            <person name="Wei S."/>
            <person name="Han B."/>
            <person name="Jiang C."/>
            <person name="Yin Y."/>
            <person name="Xia T."/>
            <person name="Zhang Z."/>
            <person name="Bennetzen J.L."/>
            <person name="Zhao S."/>
            <person name="Wan X."/>
        </authorList>
    </citation>
    <scope>NUCLEOTIDE SEQUENCE [LARGE SCALE GENOMIC DNA]</scope>
    <source>
        <strain evidence="8">cv. Shuchazao</strain>
        <tissue evidence="7">Leaf</tissue>
    </source>
</reference>
<dbReference type="InterPro" id="IPR036396">
    <property type="entry name" value="Cyt_P450_sf"/>
</dbReference>
<dbReference type="Pfam" id="PF00067">
    <property type="entry name" value="p450"/>
    <property type="match status" value="1"/>
</dbReference>
<evidence type="ECO:0000256" key="1">
    <source>
        <dbReference type="ARBA" id="ARBA00022617"/>
    </source>
</evidence>
<dbReference type="GO" id="GO:0005506">
    <property type="term" value="F:iron ion binding"/>
    <property type="evidence" value="ECO:0007669"/>
    <property type="project" value="InterPro"/>
</dbReference>
<evidence type="ECO:0000313" key="8">
    <source>
        <dbReference type="Proteomes" id="UP000306102"/>
    </source>
</evidence>
<feature type="transmembrane region" description="Helical" evidence="6">
    <location>
        <begin position="6"/>
        <end position="27"/>
    </location>
</feature>
<evidence type="ECO:0000256" key="6">
    <source>
        <dbReference type="SAM" id="Phobius"/>
    </source>
</evidence>
<dbReference type="PANTHER" id="PTHR47947:SF39">
    <property type="entry name" value="CYTOCHROME P450"/>
    <property type="match status" value="1"/>
</dbReference>
<evidence type="ECO:0000256" key="4">
    <source>
        <dbReference type="ARBA" id="ARBA00023004"/>
    </source>
</evidence>
<dbReference type="InterPro" id="IPR002401">
    <property type="entry name" value="Cyt_P450_E_grp-I"/>
</dbReference>
<evidence type="ECO:0000256" key="3">
    <source>
        <dbReference type="ARBA" id="ARBA00023002"/>
    </source>
</evidence>
<organism evidence="7 8">
    <name type="scientific">Camellia sinensis var. sinensis</name>
    <name type="common">China tea</name>
    <dbReference type="NCBI Taxonomy" id="542762"/>
    <lineage>
        <taxon>Eukaryota</taxon>
        <taxon>Viridiplantae</taxon>
        <taxon>Streptophyta</taxon>
        <taxon>Embryophyta</taxon>
        <taxon>Tracheophyta</taxon>
        <taxon>Spermatophyta</taxon>
        <taxon>Magnoliopsida</taxon>
        <taxon>eudicotyledons</taxon>
        <taxon>Gunneridae</taxon>
        <taxon>Pentapetalae</taxon>
        <taxon>asterids</taxon>
        <taxon>Ericales</taxon>
        <taxon>Theaceae</taxon>
        <taxon>Camellia</taxon>
    </lineage>
</organism>
<protein>
    <submittedName>
        <fullName evidence="7">Uncharacterized protein</fullName>
    </submittedName>
</protein>
<proteinExistence type="predicted"/>
<evidence type="ECO:0000313" key="7">
    <source>
        <dbReference type="EMBL" id="THG11470.1"/>
    </source>
</evidence>
<dbReference type="GO" id="GO:0004497">
    <property type="term" value="F:monooxygenase activity"/>
    <property type="evidence" value="ECO:0007669"/>
    <property type="project" value="UniProtKB-KW"/>
</dbReference>
<comment type="caution">
    <text evidence="7">The sequence shown here is derived from an EMBL/GenBank/DDBJ whole genome shotgun (WGS) entry which is preliminary data.</text>
</comment>
<dbReference type="Gene3D" id="1.10.630.10">
    <property type="entry name" value="Cytochrome P450"/>
    <property type="match status" value="1"/>
</dbReference>
<dbReference type="InterPro" id="IPR050651">
    <property type="entry name" value="Plant_Cytochrome_P450_Monoox"/>
</dbReference>
<dbReference type="AlphaFoldDB" id="A0A4S4E637"/>
<dbReference type="Proteomes" id="UP000306102">
    <property type="component" value="Unassembled WGS sequence"/>
</dbReference>
<evidence type="ECO:0000256" key="5">
    <source>
        <dbReference type="ARBA" id="ARBA00023033"/>
    </source>
</evidence>
<keyword evidence="1" id="KW-0349">Heme</keyword>
<gene>
    <name evidence="7" type="ORF">TEA_008115</name>
</gene>
<dbReference type="PANTHER" id="PTHR47947">
    <property type="entry name" value="CYTOCHROME P450 82C3-RELATED"/>
    <property type="match status" value="1"/>
</dbReference>
<sequence length="186" mass="20788">MDFFLSHINTAIAEVLSIFLVLCYFLWISKRAAKNSTAPEASGAWPIIGHLHLLGGSELPHITLGAMADKHGPVFTIRLGLKRALVVSNWETAKECFTTNDIAVSSRPKFAAAKHLGYNYAMFSFSPYGPYWREIRKIASLELLGSRRVELLKNVRVSETETSMKLRSVIFNDEGEQVEAIDLEDS</sequence>
<dbReference type="GO" id="GO:0020037">
    <property type="term" value="F:heme binding"/>
    <property type="evidence" value="ECO:0007669"/>
    <property type="project" value="InterPro"/>
</dbReference>
<keyword evidence="2" id="KW-0479">Metal-binding</keyword>
<dbReference type="STRING" id="542762.A0A4S4E637"/>
<dbReference type="PRINTS" id="PR00463">
    <property type="entry name" value="EP450I"/>
</dbReference>
<evidence type="ECO:0000256" key="2">
    <source>
        <dbReference type="ARBA" id="ARBA00022723"/>
    </source>
</evidence>
<keyword evidence="6" id="KW-0812">Transmembrane</keyword>
<name>A0A4S4E637_CAMSN</name>
<dbReference type="EMBL" id="SDRB02007256">
    <property type="protein sequence ID" value="THG11470.1"/>
    <property type="molecule type" value="Genomic_DNA"/>
</dbReference>
<keyword evidence="3" id="KW-0560">Oxidoreductase</keyword>
<keyword evidence="5" id="KW-0503">Monooxygenase</keyword>
<keyword evidence="8" id="KW-1185">Reference proteome</keyword>
<keyword evidence="4" id="KW-0408">Iron</keyword>
<dbReference type="InterPro" id="IPR001128">
    <property type="entry name" value="Cyt_P450"/>
</dbReference>